<keyword evidence="5 7" id="KW-1133">Transmembrane helix</keyword>
<keyword evidence="3" id="KW-1003">Cell membrane</keyword>
<dbReference type="PANTHER" id="PTHR42718:SF46">
    <property type="entry name" value="BLR6921 PROTEIN"/>
    <property type="match status" value="1"/>
</dbReference>
<feature type="transmembrane region" description="Helical" evidence="7">
    <location>
        <begin position="201"/>
        <end position="219"/>
    </location>
</feature>
<proteinExistence type="predicted"/>
<feature type="transmembrane region" description="Helical" evidence="7">
    <location>
        <begin position="354"/>
        <end position="381"/>
    </location>
</feature>
<dbReference type="InterPro" id="IPR011701">
    <property type="entry name" value="MFS"/>
</dbReference>
<reference evidence="9 10" key="1">
    <citation type="submission" date="2018-10" db="EMBL/GenBank/DDBJ databases">
        <authorList>
            <person name="Criscuolo A."/>
        </authorList>
    </citation>
    <scope>NUCLEOTIDE SEQUENCE [LARGE SCALE GENOMIC DNA]</scope>
    <source>
        <strain evidence="9">DnA1</strain>
    </source>
</reference>
<feature type="domain" description="Major facilitator superfamily (MFS) profile" evidence="8">
    <location>
        <begin position="10"/>
        <end position="461"/>
    </location>
</feature>
<keyword evidence="10" id="KW-1185">Reference proteome</keyword>
<evidence type="ECO:0000259" key="8">
    <source>
        <dbReference type="PROSITE" id="PS50850"/>
    </source>
</evidence>
<dbReference type="PRINTS" id="PR01036">
    <property type="entry name" value="TCRTETB"/>
</dbReference>
<dbReference type="GO" id="GO:0022857">
    <property type="term" value="F:transmembrane transporter activity"/>
    <property type="evidence" value="ECO:0007669"/>
    <property type="project" value="InterPro"/>
</dbReference>
<dbReference type="EMBL" id="UWPJ01000014">
    <property type="protein sequence ID" value="VCU69480.1"/>
    <property type="molecule type" value="Genomic_DNA"/>
</dbReference>
<feature type="transmembrane region" description="Helical" evidence="7">
    <location>
        <begin position="330"/>
        <end position="348"/>
    </location>
</feature>
<dbReference type="InterPro" id="IPR020846">
    <property type="entry name" value="MFS_dom"/>
</dbReference>
<dbReference type="PANTHER" id="PTHR42718">
    <property type="entry name" value="MAJOR FACILITATOR SUPERFAMILY MULTIDRUG TRANSPORTER MFSC"/>
    <property type="match status" value="1"/>
</dbReference>
<feature type="transmembrane region" description="Helical" evidence="7">
    <location>
        <begin position="225"/>
        <end position="245"/>
    </location>
</feature>
<accession>A0A3P4B165</accession>
<evidence type="ECO:0000313" key="10">
    <source>
        <dbReference type="Proteomes" id="UP000277294"/>
    </source>
</evidence>
<dbReference type="Gene3D" id="1.20.1720.10">
    <property type="entry name" value="Multidrug resistance protein D"/>
    <property type="match status" value="1"/>
</dbReference>
<keyword evidence="4 7" id="KW-0812">Transmembrane</keyword>
<feature type="transmembrane region" description="Helical" evidence="7">
    <location>
        <begin position="266"/>
        <end position="293"/>
    </location>
</feature>
<keyword evidence="2" id="KW-0813">Transport</keyword>
<dbReference type="Proteomes" id="UP000277294">
    <property type="component" value="Unassembled WGS sequence"/>
</dbReference>
<feature type="transmembrane region" description="Helical" evidence="7">
    <location>
        <begin position="431"/>
        <end position="455"/>
    </location>
</feature>
<comment type="subcellular location">
    <subcellularLocation>
        <location evidence="1">Cell membrane</location>
        <topology evidence="1">Multi-pass membrane protein</topology>
    </subcellularLocation>
</comment>
<evidence type="ECO:0000256" key="6">
    <source>
        <dbReference type="ARBA" id="ARBA00023136"/>
    </source>
</evidence>
<evidence type="ECO:0000256" key="4">
    <source>
        <dbReference type="ARBA" id="ARBA00022692"/>
    </source>
</evidence>
<evidence type="ECO:0000313" key="9">
    <source>
        <dbReference type="EMBL" id="VCU69480.1"/>
    </source>
</evidence>
<evidence type="ECO:0000256" key="2">
    <source>
        <dbReference type="ARBA" id="ARBA00022448"/>
    </source>
</evidence>
<organism evidence="9 10">
    <name type="scientific">Pigmentiphaga humi</name>
    <dbReference type="NCBI Taxonomy" id="2478468"/>
    <lineage>
        <taxon>Bacteria</taxon>
        <taxon>Pseudomonadati</taxon>
        <taxon>Pseudomonadota</taxon>
        <taxon>Betaproteobacteria</taxon>
        <taxon>Burkholderiales</taxon>
        <taxon>Alcaligenaceae</taxon>
        <taxon>Pigmentiphaga</taxon>
    </lineage>
</organism>
<feature type="transmembrane region" description="Helical" evidence="7">
    <location>
        <begin position="401"/>
        <end position="419"/>
    </location>
</feature>
<evidence type="ECO:0000256" key="5">
    <source>
        <dbReference type="ARBA" id="ARBA00022989"/>
    </source>
</evidence>
<dbReference type="AlphaFoldDB" id="A0A3P4B165"/>
<evidence type="ECO:0000256" key="3">
    <source>
        <dbReference type="ARBA" id="ARBA00022475"/>
    </source>
</evidence>
<dbReference type="InterPro" id="IPR036259">
    <property type="entry name" value="MFS_trans_sf"/>
</dbReference>
<dbReference type="CDD" id="cd17321">
    <property type="entry name" value="MFS_MMR_MDR_like"/>
    <property type="match status" value="1"/>
</dbReference>
<evidence type="ECO:0000256" key="7">
    <source>
        <dbReference type="SAM" id="Phobius"/>
    </source>
</evidence>
<feature type="transmembrane region" description="Helical" evidence="7">
    <location>
        <begin position="48"/>
        <end position="64"/>
    </location>
</feature>
<name>A0A3P4B165_9BURK</name>
<dbReference type="RefSeq" id="WP_246013016.1">
    <property type="nucleotide sequence ID" value="NZ_UWPJ01000014.1"/>
</dbReference>
<protein>
    <submittedName>
        <fullName evidence="9">Multidrug resistance protein stp</fullName>
    </submittedName>
</protein>
<dbReference type="Gene3D" id="1.20.1250.20">
    <property type="entry name" value="MFS general substrate transporter like domains"/>
    <property type="match status" value="1"/>
</dbReference>
<dbReference type="GO" id="GO:0005886">
    <property type="term" value="C:plasma membrane"/>
    <property type="evidence" value="ECO:0007669"/>
    <property type="project" value="UniProtKB-SubCell"/>
</dbReference>
<sequence length="471" mass="47126">MPLKKNAAATMTALAGATLLASLGISIVTVTLPALARAFSAPVPAVQWVVLAYLLSVTVTITLAGKLGDLVGHRRVLMAGLILFAAASLLCAAAPTLGVLIAGRAVQGMGGAILLSLPLSIAREMVARQRIGSAMGLFGTMSAIGTALGPSLGGVLIGGFGWRAAFVLLAGMGACTGMLAARAIPADVPRPDASAGSPDRAGAALLAATLALYALATVGGKTGTAIDSGLLLAAALAALGLFILVESHAPSPLVPMTQLRNRITGLSLAMNLLVSTVMMSTLVVGPFFLVFGLGLSETSTGLVMAVGPLAAALSGVPAGRMTDRFGTRATLMFGLAQTTVGLVCLAYAPRLLGVAGYVLALLLLTPGFQLFLAANNTAVMLGAAEAQRGMLSGLLGLSRNLGFMTGTSVMSGLFAAAIGPQGIAGAAVDSIAQAFTATFLIAAALGMIALLLSIYGHFNHPRRGTPPSPHP</sequence>
<feature type="transmembrane region" description="Helical" evidence="7">
    <location>
        <begin position="134"/>
        <end position="156"/>
    </location>
</feature>
<feature type="transmembrane region" description="Helical" evidence="7">
    <location>
        <begin position="76"/>
        <end position="95"/>
    </location>
</feature>
<keyword evidence="6 7" id="KW-0472">Membrane</keyword>
<evidence type="ECO:0000256" key="1">
    <source>
        <dbReference type="ARBA" id="ARBA00004651"/>
    </source>
</evidence>
<feature type="transmembrane region" description="Helical" evidence="7">
    <location>
        <begin position="162"/>
        <end position="181"/>
    </location>
</feature>
<gene>
    <name evidence="9" type="primary">stp</name>
    <name evidence="9" type="ORF">PIGHUM_01542</name>
</gene>
<dbReference type="SUPFAM" id="SSF103473">
    <property type="entry name" value="MFS general substrate transporter"/>
    <property type="match status" value="1"/>
</dbReference>
<dbReference type="Pfam" id="PF07690">
    <property type="entry name" value="MFS_1"/>
    <property type="match status" value="1"/>
</dbReference>
<dbReference type="PROSITE" id="PS50850">
    <property type="entry name" value="MFS"/>
    <property type="match status" value="1"/>
</dbReference>